<organism evidence="1 2">
    <name type="scientific">Gordonia alkaliphila</name>
    <dbReference type="NCBI Taxonomy" id="1053547"/>
    <lineage>
        <taxon>Bacteria</taxon>
        <taxon>Bacillati</taxon>
        <taxon>Actinomycetota</taxon>
        <taxon>Actinomycetes</taxon>
        <taxon>Mycobacteriales</taxon>
        <taxon>Gordoniaceae</taxon>
        <taxon>Gordonia</taxon>
    </lineage>
</organism>
<comment type="caution">
    <text evidence="1">The sequence shown here is derived from an EMBL/GenBank/DDBJ whole genome shotgun (WGS) entry which is preliminary data.</text>
</comment>
<proteinExistence type="predicted"/>
<name>A0ABP8ZI70_9ACTN</name>
<reference evidence="2" key="1">
    <citation type="journal article" date="2019" name="Int. J. Syst. Evol. Microbiol.">
        <title>The Global Catalogue of Microorganisms (GCM) 10K type strain sequencing project: providing services to taxonomists for standard genome sequencing and annotation.</title>
        <authorList>
            <consortium name="The Broad Institute Genomics Platform"/>
            <consortium name="The Broad Institute Genome Sequencing Center for Infectious Disease"/>
            <person name="Wu L."/>
            <person name="Ma J."/>
        </authorList>
    </citation>
    <scope>NUCLEOTIDE SEQUENCE [LARGE SCALE GENOMIC DNA]</scope>
    <source>
        <strain evidence="2">JCM 18077</strain>
    </source>
</reference>
<keyword evidence="2" id="KW-1185">Reference proteome</keyword>
<protein>
    <submittedName>
        <fullName evidence="1">Uncharacterized protein</fullName>
    </submittedName>
</protein>
<evidence type="ECO:0000313" key="2">
    <source>
        <dbReference type="Proteomes" id="UP001500822"/>
    </source>
</evidence>
<dbReference type="Proteomes" id="UP001500822">
    <property type="component" value="Unassembled WGS sequence"/>
</dbReference>
<evidence type="ECO:0000313" key="1">
    <source>
        <dbReference type="EMBL" id="GAA4757432.1"/>
    </source>
</evidence>
<gene>
    <name evidence="1" type="ORF">GCM10023217_32070</name>
</gene>
<dbReference type="EMBL" id="BAABIE010000018">
    <property type="protein sequence ID" value="GAA4757432.1"/>
    <property type="molecule type" value="Genomic_DNA"/>
</dbReference>
<sequence length="70" mass="7804">MNRKQRRSLGVLPQRAFERELRRAVDGDPAADPSVAAFWGHFARTGGIVAAYVEANGDVSYIRNNTRSEQ</sequence>
<dbReference type="RefSeq" id="WP_345314263.1">
    <property type="nucleotide sequence ID" value="NZ_BAABIE010000018.1"/>
</dbReference>
<accession>A0ABP8ZI70</accession>